<dbReference type="Proteomes" id="UP000626786">
    <property type="component" value="Unassembled WGS sequence"/>
</dbReference>
<reference evidence="2 3" key="1">
    <citation type="submission" date="2020-08" db="EMBL/GenBank/DDBJ databases">
        <title>A Genomic Blueprint of the Chicken Gut Microbiome.</title>
        <authorList>
            <person name="Gilroy R."/>
            <person name="Ravi A."/>
            <person name="Getino M."/>
            <person name="Pursley I."/>
            <person name="Horton D.L."/>
            <person name="Alikhan N.-F."/>
            <person name="Baker D."/>
            <person name="Gharbi K."/>
            <person name="Hall N."/>
            <person name="Watson M."/>
            <person name="Adriaenssens E.M."/>
            <person name="Foster-Nyarko E."/>
            <person name="Jarju S."/>
            <person name="Secka A."/>
            <person name="Antonio M."/>
            <person name="Oren A."/>
            <person name="Chaudhuri R."/>
            <person name="La Ragione R.M."/>
            <person name="Hildebrand F."/>
            <person name="Pallen M.J."/>
        </authorList>
    </citation>
    <scope>NUCLEOTIDE SEQUENCE [LARGE SCALE GENOMIC DNA]</scope>
    <source>
        <strain evidence="2 3">Sa2YVA2</strain>
    </source>
</reference>
<accession>A0ABR8UC31</accession>
<feature type="transmembrane region" description="Helical" evidence="1">
    <location>
        <begin position="7"/>
        <end position="25"/>
    </location>
</feature>
<feature type="transmembrane region" description="Helical" evidence="1">
    <location>
        <begin position="49"/>
        <end position="69"/>
    </location>
</feature>
<organism evidence="2 3">
    <name type="scientific">Sporosarcina quadrami</name>
    <dbReference type="NCBI Taxonomy" id="2762234"/>
    <lineage>
        <taxon>Bacteria</taxon>
        <taxon>Bacillati</taxon>
        <taxon>Bacillota</taxon>
        <taxon>Bacilli</taxon>
        <taxon>Bacillales</taxon>
        <taxon>Caryophanaceae</taxon>
        <taxon>Sporosarcina</taxon>
    </lineage>
</organism>
<evidence type="ECO:0000313" key="3">
    <source>
        <dbReference type="Proteomes" id="UP000626786"/>
    </source>
</evidence>
<evidence type="ECO:0000256" key="1">
    <source>
        <dbReference type="SAM" id="Phobius"/>
    </source>
</evidence>
<name>A0ABR8UC31_9BACL</name>
<keyword evidence="1" id="KW-1133">Transmembrane helix</keyword>
<comment type="caution">
    <text evidence="2">The sequence shown here is derived from an EMBL/GenBank/DDBJ whole genome shotgun (WGS) entry which is preliminary data.</text>
</comment>
<dbReference type="RefSeq" id="WP_191695084.1">
    <property type="nucleotide sequence ID" value="NZ_JACSQN010000010.1"/>
</dbReference>
<keyword evidence="1" id="KW-0472">Membrane</keyword>
<sequence length="79" mass="9126">MKDKILILVNAIMIFAVWLFASIFLSGTDDWWSLYTLNMDELSPFNVEVSWLKIFIFGCISLITSFILVKLNPNGNKKH</sequence>
<dbReference type="EMBL" id="JACSQN010000010">
    <property type="protein sequence ID" value="MBD7985258.1"/>
    <property type="molecule type" value="Genomic_DNA"/>
</dbReference>
<keyword evidence="1" id="KW-0812">Transmembrane</keyword>
<evidence type="ECO:0000313" key="2">
    <source>
        <dbReference type="EMBL" id="MBD7985258.1"/>
    </source>
</evidence>
<gene>
    <name evidence="2" type="ORF">H9649_11725</name>
</gene>
<protein>
    <submittedName>
        <fullName evidence="2">Uncharacterized protein</fullName>
    </submittedName>
</protein>
<keyword evidence="3" id="KW-1185">Reference proteome</keyword>
<proteinExistence type="predicted"/>